<feature type="compositionally biased region" description="Basic and acidic residues" evidence="1">
    <location>
        <begin position="80"/>
        <end position="93"/>
    </location>
</feature>
<dbReference type="PANTHER" id="PTHR33781:SF3">
    <property type="entry name" value="PROTEIN PHYTOCHROME KINASE SUBSTRATE 3"/>
    <property type="match status" value="1"/>
</dbReference>
<sequence>MDAEKKSAHFRQISTYKPQLLVLSSIKEQYSSSKISEKPNIKASVADADAEIGVFGAEKYFSMKLDHVDSTVDITKQHKKENTQDHPHPDSDPHPQLTKTTSSRSRTSRHGTPSVRSESSYNSQTFLMRISNNNDNKQRKTNETSISFGGFRCYGPCSGVKTINKDQNISVKGRNSDRDFVAYDARKHNDKPRLRFEAKKMDYHEPAKIPLPVQRSDIAMNLERKLSLLTWDAIPNQLSTKNKHHNNGNNSSMSSNTQEEETASVASSDLFEIENITSSVYEPSEASIGWSVVTGCMADQSVISDFDMMKRVTRSGPVVKTKPVVADKVRSGGFLSGCKSHKDVSVVDSSRKMKEAAKVDHHEMSHQKKYKTEIRIQDLSFL</sequence>
<accession>A0ABM0YAW2</accession>
<dbReference type="PANTHER" id="PTHR33781">
    <property type="entry name" value="PROTEIN PHYTOCHROME KINASE SUBSTRATE 1-RELATED"/>
    <property type="match status" value="1"/>
</dbReference>
<dbReference type="InterPro" id="IPR039615">
    <property type="entry name" value="PKS"/>
</dbReference>
<feature type="compositionally biased region" description="Polar residues" evidence="1">
    <location>
        <begin position="110"/>
        <end position="123"/>
    </location>
</feature>
<dbReference type="RefSeq" id="XP_010498287.1">
    <property type="nucleotide sequence ID" value="XM_010499985.2"/>
</dbReference>
<dbReference type="Proteomes" id="UP000694864">
    <property type="component" value="Chromosome 3"/>
</dbReference>
<evidence type="ECO:0000256" key="1">
    <source>
        <dbReference type="SAM" id="MobiDB-lite"/>
    </source>
</evidence>
<gene>
    <name evidence="3" type="primary">LOC104775997</name>
</gene>
<feature type="compositionally biased region" description="Low complexity" evidence="1">
    <location>
        <begin position="247"/>
        <end position="257"/>
    </location>
</feature>
<evidence type="ECO:0000313" key="3">
    <source>
        <dbReference type="RefSeq" id="XP_010498287.1"/>
    </source>
</evidence>
<dbReference type="GeneID" id="104775997"/>
<reference evidence="3" key="2">
    <citation type="submission" date="2025-08" db="UniProtKB">
        <authorList>
            <consortium name="RefSeq"/>
        </authorList>
    </citation>
    <scope>IDENTIFICATION</scope>
    <source>
        <tissue evidence="3">Leaf</tissue>
    </source>
</reference>
<protein>
    <submittedName>
        <fullName evidence="3">Protein PHYTOCHROME KINASE SUBSTRATE 3-like</fullName>
    </submittedName>
</protein>
<organism evidence="2 3">
    <name type="scientific">Camelina sativa</name>
    <name type="common">False flax</name>
    <name type="synonym">Myagrum sativum</name>
    <dbReference type="NCBI Taxonomy" id="90675"/>
    <lineage>
        <taxon>Eukaryota</taxon>
        <taxon>Viridiplantae</taxon>
        <taxon>Streptophyta</taxon>
        <taxon>Embryophyta</taxon>
        <taxon>Tracheophyta</taxon>
        <taxon>Spermatophyta</taxon>
        <taxon>Magnoliopsida</taxon>
        <taxon>eudicotyledons</taxon>
        <taxon>Gunneridae</taxon>
        <taxon>Pentapetalae</taxon>
        <taxon>rosids</taxon>
        <taxon>malvids</taxon>
        <taxon>Brassicales</taxon>
        <taxon>Brassicaceae</taxon>
        <taxon>Camelineae</taxon>
        <taxon>Camelina</taxon>
    </lineage>
</organism>
<feature type="region of interest" description="Disordered" evidence="1">
    <location>
        <begin position="78"/>
        <end position="123"/>
    </location>
</feature>
<evidence type="ECO:0000313" key="2">
    <source>
        <dbReference type="Proteomes" id="UP000694864"/>
    </source>
</evidence>
<keyword evidence="2" id="KW-1185">Reference proteome</keyword>
<name>A0ABM0YAW2_CAMSA</name>
<feature type="region of interest" description="Disordered" evidence="1">
    <location>
        <begin position="239"/>
        <end position="263"/>
    </location>
</feature>
<proteinExistence type="predicted"/>
<reference evidence="2" key="1">
    <citation type="journal article" date="2014" name="Nat. Commun.">
        <title>The emerging biofuel crop Camelina sativa retains a highly undifferentiated hexaploid genome structure.</title>
        <authorList>
            <person name="Kagale S."/>
            <person name="Koh C."/>
            <person name="Nixon J."/>
            <person name="Bollina V."/>
            <person name="Clarke W.E."/>
            <person name="Tuteja R."/>
            <person name="Spillane C."/>
            <person name="Robinson S.J."/>
            <person name="Links M.G."/>
            <person name="Clarke C."/>
            <person name="Higgins E.E."/>
            <person name="Huebert T."/>
            <person name="Sharpe A.G."/>
            <person name="Parkin I.A."/>
        </authorList>
    </citation>
    <scope>NUCLEOTIDE SEQUENCE [LARGE SCALE GENOMIC DNA]</scope>
    <source>
        <strain evidence="2">cv. DH55</strain>
    </source>
</reference>